<dbReference type="EMBL" id="SNVW01000006">
    <property type="protein sequence ID" value="TDN44024.1"/>
    <property type="molecule type" value="Genomic_DNA"/>
</dbReference>
<organism evidence="3 4">
    <name type="scientific">Curtobacterium flaccumfaciens</name>
    <dbReference type="NCBI Taxonomy" id="2035"/>
    <lineage>
        <taxon>Bacteria</taxon>
        <taxon>Bacillati</taxon>
        <taxon>Actinomycetota</taxon>
        <taxon>Actinomycetes</taxon>
        <taxon>Micrococcales</taxon>
        <taxon>Microbacteriaceae</taxon>
        <taxon>Curtobacterium</taxon>
    </lineage>
</organism>
<dbReference type="OrthoDB" id="9801573at2"/>
<sequence length="369" mass="40281">MTGRGLIVHEWIERVGGAERVLDEFAAMHPDADILCLWNDHPDRYRAGRVHESPLARTPLRGRKAAAMPFMPSVWRRAAAALGEHDWALVSSHLFAHQVRVAGVAPERQFTYAHTPARYLWSPELDERGRSLAARLAGPAFRRLDRARASGIRNLAVNSVFVQERVRRTWGVESIVIHPPVDVRRVRDAVRATDAFTDAERTVLDELPDDFVLGASRFVAYKRLDVVIAAGVATGRPVVIAGCGPDEARLRALAAASGADVTFVTAPSDRLLACLLDRAAVLVFPGVEDFGILPVEAMALGTPVLVSDIGGSRDSVSARSGVHLPDHDPVTLRSAVDAAVRLDPAACRRDADRFAPERFRAEVTAWTGR</sequence>
<dbReference type="Proteomes" id="UP000295764">
    <property type="component" value="Unassembled WGS sequence"/>
</dbReference>
<keyword evidence="1 3" id="KW-0808">Transferase</keyword>
<dbReference type="RefSeq" id="WP_133519997.1">
    <property type="nucleotide sequence ID" value="NZ_SNVW01000006.1"/>
</dbReference>
<feature type="domain" description="Glycosyl transferase family 1" evidence="2">
    <location>
        <begin position="209"/>
        <end position="342"/>
    </location>
</feature>
<protein>
    <submittedName>
        <fullName evidence="3">Glycosyltransferase involved in cell wall biosynthesis</fullName>
    </submittedName>
</protein>
<dbReference type="PANTHER" id="PTHR12526">
    <property type="entry name" value="GLYCOSYLTRANSFERASE"/>
    <property type="match status" value="1"/>
</dbReference>
<dbReference type="Pfam" id="PF00534">
    <property type="entry name" value="Glycos_transf_1"/>
    <property type="match status" value="1"/>
</dbReference>
<dbReference type="AlphaFoldDB" id="A0A4R6DI64"/>
<comment type="caution">
    <text evidence="3">The sequence shown here is derived from an EMBL/GenBank/DDBJ whole genome shotgun (WGS) entry which is preliminary data.</text>
</comment>
<name>A0A4R6DI64_9MICO</name>
<proteinExistence type="predicted"/>
<reference evidence="3 4" key="1">
    <citation type="submission" date="2019-03" db="EMBL/GenBank/DDBJ databases">
        <title>Genomic analyses of the natural microbiome of Caenorhabditis elegans.</title>
        <authorList>
            <person name="Samuel B."/>
        </authorList>
    </citation>
    <scope>NUCLEOTIDE SEQUENCE [LARGE SCALE GENOMIC DNA]</scope>
    <source>
        <strain evidence="3 4">JUb65</strain>
    </source>
</reference>
<gene>
    <name evidence="3" type="ORF">EDF64_106198</name>
</gene>
<accession>A0A4R6DI64</accession>
<dbReference type="GO" id="GO:0016757">
    <property type="term" value="F:glycosyltransferase activity"/>
    <property type="evidence" value="ECO:0007669"/>
    <property type="project" value="InterPro"/>
</dbReference>
<dbReference type="InterPro" id="IPR001296">
    <property type="entry name" value="Glyco_trans_1"/>
</dbReference>
<evidence type="ECO:0000313" key="3">
    <source>
        <dbReference type="EMBL" id="TDN44024.1"/>
    </source>
</evidence>
<evidence type="ECO:0000313" key="4">
    <source>
        <dbReference type="Proteomes" id="UP000295764"/>
    </source>
</evidence>
<dbReference type="Gene3D" id="3.40.50.2000">
    <property type="entry name" value="Glycogen Phosphorylase B"/>
    <property type="match status" value="2"/>
</dbReference>
<dbReference type="SUPFAM" id="SSF53756">
    <property type="entry name" value="UDP-Glycosyltransferase/glycogen phosphorylase"/>
    <property type="match status" value="1"/>
</dbReference>
<evidence type="ECO:0000259" key="2">
    <source>
        <dbReference type="Pfam" id="PF00534"/>
    </source>
</evidence>
<evidence type="ECO:0000256" key="1">
    <source>
        <dbReference type="ARBA" id="ARBA00022679"/>
    </source>
</evidence>